<dbReference type="STRING" id="204669.Acid345_1588"/>
<dbReference type="SUPFAM" id="SSF52172">
    <property type="entry name" value="CheY-like"/>
    <property type="match status" value="1"/>
</dbReference>
<keyword evidence="3" id="KW-0805">Transcription regulation</keyword>
<proteinExistence type="predicted"/>
<dbReference type="PROSITE" id="PS00675">
    <property type="entry name" value="SIGMA54_INTERACT_1"/>
    <property type="match status" value="1"/>
</dbReference>
<dbReference type="InterPro" id="IPR002078">
    <property type="entry name" value="Sigma_54_int"/>
</dbReference>
<dbReference type="Pfam" id="PF00158">
    <property type="entry name" value="Sigma54_activat"/>
    <property type="match status" value="1"/>
</dbReference>
<evidence type="ECO:0000313" key="10">
    <source>
        <dbReference type="Proteomes" id="UP000002432"/>
    </source>
</evidence>
<evidence type="ECO:0000256" key="6">
    <source>
        <dbReference type="PROSITE-ProRule" id="PRU00169"/>
    </source>
</evidence>
<dbReference type="PROSITE" id="PS00688">
    <property type="entry name" value="SIGMA54_INTERACT_3"/>
    <property type="match status" value="1"/>
</dbReference>
<dbReference type="InterPro" id="IPR009057">
    <property type="entry name" value="Homeodomain-like_sf"/>
</dbReference>
<dbReference type="SMART" id="SM00448">
    <property type="entry name" value="REC"/>
    <property type="match status" value="1"/>
</dbReference>
<evidence type="ECO:0000313" key="9">
    <source>
        <dbReference type="EMBL" id="ABF40590.1"/>
    </source>
</evidence>
<feature type="domain" description="Sigma-54 factor interaction" evidence="7">
    <location>
        <begin position="142"/>
        <end position="371"/>
    </location>
</feature>
<evidence type="ECO:0000259" key="7">
    <source>
        <dbReference type="PROSITE" id="PS50045"/>
    </source>
</evidence>
<dbReference type="InterPro" id="IPR003593">
    <property type="entry name" value="AAA+_ATPase"/>
</dbReference>
<sequence length="458" mass="50427">MDCILLVEDKADLREMLTTALQRMGYAVLPSANVNEALVDLAKQRFSAVLTDLKLPGGSGMDVLSAALDSDPMVPVVVMTAFGTIADAVEAMRAGAFDFIQKPIDLTHLKLLLERAVERQRLMRDNVVLREEYARKMGFPRIIGEHPTMQNSAREMQRIAGSDSTVLLLGESGTGKELFARAIHQLSIRSTQPFVALNCAAMPEGLIENELFGHEKGAFTGANTRKSGKFEMANRGTIFLDEIGELPLNLQSKLLRVLEEHVVERLGSTMPLQLDVRVVAATNRELEQAVEAGAFRRDLYYRLAVFPIRIPPLRERGEDVILIAEHFLAHFRQELKKPRLSLAPDALAALRAHLWPGNVRELQNTIERAAILHDTEVTAADLGLSANLRSAAAVSLGEHSIDMGGSLPEVSAQASRTIEKAKIEATLRECKWNKSAAAERLGISYKTLLTKIHGYGLD</sequence>
<dbReference type="InterPro" id="IPR025662">
    <property type="entry name" value="Sigma_54_int_dom_ATP-bd_1"/>
</dbReference>
<dbReference type="InterPro" id="IPR011006">
    <property type="entry name" value="CheY-like_superfamily"/>
</dbReference>
<dbReference type="GO" id="GO:0000160">
    <property type="term" value="P:phosphorelay signal transduction system"/>
    <property type="evidence" value="ECO:0007669"/>
    <property type="project" value="InterPro"/>
</dbReference>
<dbReference type="EnsemblBacteria" id="ABF40590">
    <property type="protein sequence ID" value="ABF40590"/>
    <property type="gene ID" value="Acid345_1588"/>
</dbReference>
<dbReference type="OrthoDB" id="9803970at2"/>
<dbReference type="InterPro" id="IPR027417">
    <property type="entry name" value="P-loop_NTPase"/>
</dbReference>
<dbReference type="Pfam" id="PF02954">
    <property type="entry name" value="HTH_8"/>
    <property type="match status" value="1"/>
</dbReference>
<keyword evidence="6" id="KW-0597">Phosphoprotein</keyword>
<evidence type="ECO:0000256" key="4">
    <source>
        <dbReference type="ARBA" id="ARBA00023125"/>
    </source>
</evidence>
<organism evidence="9 10">
    <name type="scientific">Koribacter versatilis (strain Ellin345)</name>
    <dbReference type="NCBI Taxonomy" id="204669"/>
    <lineage>
        <taxon>Bacteria</taxon>
        <taxon>Pseudomonadati</taxon>
        <taxon>Acidobacteriota</taxon>
        <taxon>Terriglobia</taxon>
        <taxon>Terriglobales</taxon>
        <taxon>Candidatus Korobacteraceae</taxon>
        <taxon>Candidatus Korobacter</taxon>
    </lineage>
</organism>
<evidence type="ECO:0000259" key="8">
    <source>
        <dbReference type="PROSITE" id="PS50110"/>
    </source>
</evidence>
<dbReference type="PROSITE" id="PS50110">
    <property type="entry name" value="RESPONSE_REGULATORY"/>
    <property type="match status" value="1"/>
</dbReference>
<evidence type="ECO:0000256" key="2">
    <source>
        <dbReference type="ARBA" id="ARBA00022840"/>
    </source>
</evidence>
<keyword evidence="1" id="KW-0547">Nucleotide-binding</keyword>
<dbReference type="PROSITE" id="PS50045">
    <property type="entry name" value="SIGMA54_INTERACT_4"/>
    <property type="match status" value="1"/>
</dbReference>
<keyword evidence="5" id="KW-0804">Transcription</keyword>
<dbReference type="InterPro" id="IPR058031">
    <property type="entry name" value="AAA_lid_NorR"/>
</dbReference>
<dbReference type="KEGG" id="aba:Acid345_1588"/>
<dbReference type="HOGENOM" id="CLU_000445_0_6_0"/>
<feature type="modified residue" description="4-aspartylphosphate" evidence="6">
    <location>
        <position position="52"/>
    </location>
</feature>
<reference evidence="9 10" key="1">
    <citation type="journal article" date="2009" name="Appl. Environ. Microbiol.">
        <title>Three genomes from the phylum Acidobacteria provide insight into the lifestyles of these microorganisms in soils.</title>
        <authorList>
            <person name="Ward N.L."/>
            <person name="Challacombe J.F."/>
            <person name="Janssen P.H."/>
            <person name="Henrissat B."/>
            <person name="Coutinho P.M."/>
            <person name="Wu M."/>
            <person name="Xie G."/>
            <person name="Haft D.H."/>
            <person name="Sait M."/>
            <person name="Badger J."/>
            <person name="Barabote R.D."/>
            <person name="Bradley B."/>
            <person name="Brettin T.S."/>
            <person name="Brinkac L.M."/>
            <person name="Bruce D."/>
            <person name="Creasy T."/>
            <person name="Daugherty S.C."/>
            <person name="Davidsen T.M."/>
            <person name="DeBoy R.T."/>
            <person name="Detter J.C."/>
            <person name="Dodson R.J."/>
            <person name="Durkin A.S."/>
            <person name="Ganapathy A."/>
            <person name="Gwinn-Giglio M."/>
            <person name="Han C.S."/>
            <person name="Khouri H."/>
            <person name="Kiss H."/>
            <person name="Kothari S.P."/>
            <person name="Madupu R."/>
            <person name="Nelson K.E."/>
            <person name="Nelson W.C."/>
            <person name="Paulsen I."/>
            <person name="Penn K."/>
            <person name="Ren Q."/>
            <person name="Rosovitz M.J."/>
            <person name="Selengut J.D."/>
            <person name="Shrivastava S."/>
            <person name="Sullivan S.A."/>
            <person name="Tapia R."/>
            <person name="Thompson L.S."/>
            <person name="Watkins K.L."/>
            <person name="Yang Q."/>
            <person name="Yu C."/>
            <person name="Zafar N."/>
            <person name="Zhou L."/>
            <person name="Kuske C.R."/>
        </authorList>
    </citation>
    <scope>NUCLEOTIDE SEQUENCE [LARGE SCALE GENOMIC DNA]</scope>
    <source>
        <strain evidence="9 10">Ellin345</strain>
    </source>
</reference>
<dbReference type="Pfam" id="PF00072">
    <property type="entry name" value="Response_reg"/>
    <property type="match status" value="1"/>
</dbReference>
<dbReference type="Gene3D" id="3.40.50.2300">
    <property type="match status" value="1"/>
</dbReference>
<dbReference type="EMBL" id="CP000360">
    <property type="protein sequence ID" value="ABF40590.1"/>
    <property type="molecule type" value="Genomic_DNA"/>
</dbReference>
<dbReference type="PANTHER" id="PTHR32071:SF117">
    <property type="entry name" value="PTS-DEPENDENT DIHYDROXYACETONE KINASE OPERON REGULATORY PROTEIN-RELATED"/>
    <property type="match status" value="1"/>
</dbReference>
<keyword evidence="2" id="KW-0067">ATP-binding</keyword>
<dbReference type="SUPFAM" id="SSF46689">
    <property type="entry name" value="Homeodomain-like"/>
    <property type="match status" value="1"/>
</dbReference>
<protein>
    <submittedName>
        <fullName evidence="9">Two component, sigma54 specific, transcriptional regulator, Fis family</fullName>
    </submittedName>
</protein>
<evidence type="ECO:0000256" key="3">
    <source>
        <dbReference type="ARBA" id="ARBA00023015"/>
    </source>
</evidence>
<dbReference type="PRINTS" id="PR01590">
    <property type="entry name" value="HTHFIS"/>
</dbReference>
<dbReference type="AlphaFoldDB" id="Q1IRB0"/>
<gene>
    <name evidence="9" type="ordered locus">Acid345_1588</name>
</gene>
<dbReference type="InterPro" id="IPR002197">
    <property type="entry name" value="HTH_Fis"/>
</dbReference>
<feature type="domain" description="Response regulatory" evidence="8">
    <location>
        <begin position="3"/>
        <end position="117"/>
    </location>
</feature>
<dbReference type="SUPFAM" id="SSF52540">
    <property type="entry name" value="P-loop containing nucleoside triphosphate hydrolases"/>
    <property type="match status" value="1"/>
</dbReference>
<dbReference type="Gene3D" id="1.10.10.60">
    <property type="entry name" value="Homeodomain-like"/>
    <property type="match status" value="1"/>
</dbReference>
<dbReference type="SMART" id="SM00382">
    <property type="entry name" value="AAA"/>
    <property type="match status" value="1"/>
</dbReference>
<dbReference type="GO" id="GO:0005524">
    <property type="term" value="F:ATP binding"/>
    <property type="evidence" value="ECO:0007669"/>
    <property type="project" value="UniProtKB-KW"/>
</dbReference>
<dbReference type="Pfam" id="PF25601">
    <property type="entry name" value="AAA_lid_14"/>
    <property type="match status" value="1"/>
</dbReference>
<accession>Q1IRB0</accession>
<dbReference type="Proteomes" id="UP000002432">
    <property type="component" value="Chromosome"/>
</dbReference>
<dbReference type="RefSeq" id="WP_011522392.1">
    <property type="nucleotide sequence ID" value="NC_008009.1"/>
</dbReference>
<evidence type="ECO:0000256" key="1">
    <source>
        <dbReference type="ARBA" id="ARBA00022741"/>
    </source>
</evidence>
<dbReference type="PANTHER" id="PTHR32071">
    <property type="entry name" value="TRANSCRIPTIONAL REGULATORY PROTEIN"/>
    <property type="match status" value="1"/>
</dbReference>
<dbReference type="FunFam" id="3.40.50.300:FF:000006">
    <property type="entry name" value="DNA-binding transcriptional regulator NtrC"/>
    <property type="match status" value="1"/>
</dbReference>
<dbReference type="GO" id="GO:0043565">
    <property type="term" value="F:sequence-specific DNA binding"/>
    <property type="evidence" value="ECO:0007669"/>
    <property type="project" value="InterPro"/>
</dbReference>
<keyword evidence="4" id="KW-0238">DNA-binding</keyword>
<name>Q1IRB0_KORVE</name>
<dbReference type="GO" id="GO:0006355">
    <property type="term" value="P:regulation of DNA-templated transcription"/>
    <property type="evidence" value="ECO:0007669"/>
    <property type="project" value="InterPro"/>
</dbReference>
<keyword evidence="10" id="KW-1185">Reference proteome</keyword>
<dbReference type="InterPro" id="IPR001789">
    <property type="entry name" value="Sig_transdc_resp-reg_receiver"/>
</dbReference>
<evidence type="ECO:0000256" key="5">
    <source>
        <dbReference type="ARBA" id="ARBA00023163"/>
    </source>
</evidence>
<dbReference type="eggNOG" id="COG2204">
    <property type="taxonomic scope" value="Bacteria"/>
</dbReference>
<dbReference type="Gene3D" id="1.10.8.60">
    <property type="match status" value="1"/>
</dbReference>
<dbReference type="Gene3D" id="3.40.50.300">
    <property type="entry name" value="P-loop containing nucleotide triphosphate hydrolases"/>
    <property type="match status" value="1"/>
</dbReference>
<dbReference type="CDD" id="cd00009">
    <property type="entry name" value="AAA"/>
    <property type="match status" value="1"/>
</dbReference>
<dbReference type="InterPro" id="IPR025944">
    <property type="entry name" value="Sigma_54_int_dom_CS"/>
</dbReference>